<reference evidence="3" key="1">
    <citation type="submission" date="2017-10" db="EMBL/GenBank/DDBJ databases">
        <title>Rapid genome shrinkage in a self-fertile nematode reveals novel sperm competition proteins.</title>
        <authorList>
            <person name="Yin D."/>
            <person name="Schwarz E.M."/>
            <person name="Thomas C.G."/>
            <person name="Felde R.L."/>
            <person name="Korf I.F."/>
            <person name="Cutter A.D."/>
            <person name="Schartner C.M."/>
            <person name="Ralston E.J."/>
            <person name="Meyer B.J."/>
            <person name="Haag E.S."/>
        </authorList>
    </citation>
    <scope>NUCLEOTIDE SEQUENCE [LARGE SCALE GENOMIC DNA]</scope>
    <source>
        <strain evidence="3">JU1422</strain>
    </source>
</reference>
<proteinExistence type="predicted"/>
<feature type="region of interest" description="Disordered" evidence="1">
    <location>
        <begin position="15"/>
        <end position="84"/>
    </location>
</feature>
<evidence type="ECO:0000256" key="1">
    <source>
        <dbReference type="SAM" id="MobiDB-lite"/>
    </source>
</evidence>
<accession>A0A2G5SMD8</accession>
<sequence length="284" mass="31848">MKSFCHFSKTTYFQVAPHTSDSEAPGLSISEDEDQNADPMDHDDPDVPGPGPATLQIRMQNLPREDSLEKENQNLPRPGPATLELRKKNLQMAAAQFEDEEMEEDSEEEAQGAEDDVQEVACCSCELHARYNVPNKLCAEESKCKNEARISPNSEFMGLIKSSSNGKEYCMDCFSVNQKIQNKLYMKKTNQHEKFEEVLKCTECQSLWHRCCSLDFGTPNSCQDDGGQAECDSGGATRKSMERRFAIRLGPSQSSKSRMKWTKCSSCCLSKNISPPSLSTTWIL</sequence>
<feature type="compositionally biased region" description="Acidic residues" evidence="1">
    <location>
        <begin position="30"/>
        <end position="46"/>
    </location>
</feature>
<dbReference type="EMBL" id="PDUG01000006">
    <property type="protein sequence ID" value="PIC16197.1"/>
    <property type="molecule type" value="Genomic_DNA"/>
</dbReference>
<dbReference type="AlphaFoldDB" id="A0A2G5SMD8"/>
<comment type="caution">
    <text evidence="2">The sequence shown here is derived from an EMBL/GenBank/DDBJ whole genome shotgun (WGS) entry which is preliminary data.</text>
</comment>
<evidence type="ECO:0000313" key="2">
    <source>
        <dbReference type="EMBL" id="PIC16197.1"/>
    </source>
</evidence>
<name>A0A2G5SMD8_9PELO</name>
<organism evidence="2 3">
    <name type="scientific">Caenorhabditis nigoni</name>
    <dbReference type="NCBI Taxonomy" id="1611254"/>
    <lineage>
        <taxon>Eukaryota</taxon>
        <taxon>Metazoa</taxon>
        <taxon>Ecdysozoa</taxon>
        <taxon>Nematoda</taxon>
        <taxon>Chromadorea</taxon>
        <taxon>Rhabditida</taxon>
        <taxon>Rhabditina</taxon>
        <taxon>Rhabditomorpha</taxon>
        <taxon>Rhabditoidea</taxon>
        <taxon>Rhabditidae</taxon>
        <taxon>Peloderinae</taxon>
        <taxon>Caenorhabditis</taxon>
    </lineage>
</organism>
<dbReference type="Proteomes" id="UP000230233">
    <property type="component" value="Chromosome X"/>
</dbReference>
<dbReference type="OrthoDB" id="10505255at2759"/>
<keyword evidence="3" id="KW-1185">Reference proteome</keyword>
<gene>
    <name evidence="2" type="primary">Cnig_chr_X.g22880</name>
    <name evidence="2" type="ORF">B9Z55_022880</name>
</gene>
<feature type="compositionally biased region" description="Basic and acidic residues" evidence="1">
    <location>
        <begin position="63"/>
        <end position="72"/>
    </location>
</feature>
<protein>
    <submittedName>
        <fullName evidence="2">Uncharacterized protein</fullName>
    </submittedName>
</protein>
<evidence type="ECO:0000313" key="3">
    <source>
        <dbReference type="Proteomes" id="UP000230233"/>
    </source>
</evidence>